<reference evidence="1 2" key="1">
    <citation type="journal article" date="2007" name="J. Bacteriol.">
        <title>Genome sequence analysis of the emerging human pathogenic acetic acid bacterium Granulibacter bethesdensis.</title>
        <authorList>
            <person name="Greenberg D.E."/>
            <person name="Porcella S.F."/>
            <person name="Zelazny A.M."/>
            <person name="Virtaneva K."/>
            <person name="Sturdevant D.E."/>
            <person name="Kupko J.J.III."/>
            <person name="Barbian K.D."/>
            <person name="Babar A."/>
            <person name="Dorward D.W."/>
            <person name="Holland S.M."/>
        </authorList>
    </citation>
    <scope>NUCLEOTIDE SEQUENCE [LARGE SCALE GENOMIC DNA]</scope>
    <source>
        <strain evidence="2">ATCC BAA-1260 / CGDNIH1</strain>
    </source>
</reference>
<dbReference type="AlphaFoldDB" id="A0A286M2T1"/>
<dbReference type="Proteomes" id="UP000001963">
    <property type="component" value="Chromosome"/>
</dbReference>
<evidence type="ECO:0000313" key="2">
    <source>
        <dbReference type="Proteomes" id="UP000001963"/>
    </source>
</evidence>
<dbReference type="EMBL" id="CP000394">
    <property type="protein sequence ID" value="ASV62330.1"/>
    <property type="molecule type" value="Genomic_DNA"/>
</dbReference>
<proteinExistence type="predicted"/>
<organism evidence="1 2">
    <name type="scientific">Granulibacter bethesdensis (strain ATCC BAA-1260 / CGDNIH1)</name>
    <dbReference type="NCBI Taxonomy" id="391165"/>
    <lineage>
        <taxon>Bacteria</taxon>
        <taxon>Pseudomonadati</taxon>
        <taxon>Pseudomonadota</taxon>
        <taxon>Alphaproteobacteria</taxon>
        <taxon>Acetobacterales</taxon>
        <taxon>Acetobacteraceae</taxon>
        <taxon>Granulibacter</taxon>
    </lineage>
</organism>
<keyword evidence="2" id="KW-1185">Reference proteome</keyword>
<dbReference type="KEGG" id="gbe:GbCGDNIH1_5001"/>
<accession>A0A286M2T1</accession>
<name>A0A286M2T1_GRABC</name>
<gene>
    <name evidence="1" type="ordered locus">GbCGDNIH1_5001</name>
</gene>
<evidence type="ECO:0000313" key="1">
    <source>
        <dbReference type="EMBL" id="ASV62330.1"/>
    </source>
</evidence>
<protein>
    <submittedName>
        <fullName evidence="1">Uncharacterized protein</fullName>
    </submittedName>
</protein>
<sequence length="70" mass="7708">MVHCASPVSGFLWPMVGTAGQCLNGDRPAPGQWLNWSGWLKKAGNKKKDSCRPTLLMMKHKGTSGRQVLR</sequence>